<feature type="transmembrane region" description="Helical" evidence="6">
    <location>
        <begin position="33"/>
        <end position="55"/>
    </location>
</feature>
<evidence type="ECO:0000256" key="3">
    <source>
        <dbReference type="ARBA" id="ARBA00022989"/>
    </source>
</evidence>
<dbReference type="GO" id="GO:0030255">
    <property type="term" value="P:protein secretion by the type IV secretion system"/>
    <property type="evidence" value="ECO:0007669"/>
    <property type="project" value="InterPro"/>
</dbReference>
<dbReference type="OrthoDB" id="7366154at2"/>
<evidence type="ECO:0000256" key="1">
    <source>
        <dbReference type="ARBA" id="ARBA00004167"/>
    </source>
</evidence>
<dbReference type="SUPFAM" id="SSF54427">
    <property type="entry name" value="NTF2-like"/>
    <property type="match status" value="1"/>
</dbReference>
<feature type="domain" description="Bacterial virulence protein VirB8" evidence="7">
    <location>
        <begin position="16"/>
        <end position="224"/>
    </location>
</feature>
<proteinExistence type="predicted"/>
<dbReference type="InterPro" id="IPR007430">
    <property type="entry name" value="VirB8"/>
</dbReference>
<evidence type="ECO:0000256" key="6">
    <source>
        <dbReference type="SAM" id="Phobius"/>
    </source>
</evidence>
<organism evidence="8 9">
    <name type="scientific">Flavisphingopyxis soli</name>
    <dbReference type="NCBI Taxonomy" id="2601267"/>
    <lineage>
        <taxon>Bacteria</taxon>
        <taxon>Pseudomonadati</taxon>
        <taxon>Pseudomonadota</taxon>
        <taxon>Alphaproteobacteria</taxon>
        <taxon>Sphingomonadales</taxon>
        <taxon>Sphingopyxidaceae</taxon>
        <taxon>Flavisphingopyxis</taxon>
    </lineage>
</organism>
<dbReference type="GO" id="GO:0016020">
    <property type="term" value="C:membrane"/>
    <property type="evidence" value="ECO:0007669"/>
    <property type="project" value="UniProtKB-SubCell"/>
</dbReference>
<protein>
    <recommendedName>
        <fullName evidence="7">Bacterial virulence protein VirB8 domain-containing protein</fullName>
    </recommendedName>
</protein>
<keyword evidence="9" id="KW-1185">Reference proteome</keyword>
<evidence type="ECO:0000313" key="8">
    <source>
        <dbReference type="EMBL" id="TXC68419.1"/>
    </source>
</evidence>
<evidence type="ECO:0000256" key="5">
    <source>
        <dbReference type="SAM" id="MobiDB-lite"/>
    </source>
</evidence>
<dbReference type="CDD" id="cd16424">
    <property type="entry name" value="VirB8"/>
    <property type="match status" value="1"/>
</dbReference>
<dbReference type="InterPro" id="IPR026264">
    <property type="entry name" value="VirB8/PtlE"/>
</dbReference>
<evidence type="ECO:0000256" key="4">
    <source>
        <dbReference type="ARBA" id="ARBA00023136"/>
    </source>
</evidence>
<dbReference type="Pfam" id="PF04335">
    <property type="entry name" value="VirB8"/>
    <property type="match status" value="1"/>
</dbReference>
<sequence length="267" mass="28986">MGAKSRKALDAHFAAAGSWAYDRDQALIRSRRIAWIVAGVAVAIAFFVALALIFVTPLKTVVPYTLMVDRQTGYVELLKPLEPRAVTADSALTQSFLVQYVIAREGFDVNSLQSDYRKVALWSTGGARAAYLAAVPASNPTSYLATMPRNSVIDVQVKSVTPMADDVAMVRFDTVRRDVGGQVSAPQPWVSVIRYRYSGEPMKIEDRFVNPLGFQVVTYRRSQEALPVVEPVPQPVVEPATGARPGDTPPAPGRRGAVVAPSVEVTL</sequence>
<keyword evidence="4 6" id="KW-0472">Membrane</keyword>
<dbReference type="Proteomes" id="UP000321129">
    <property type="component" value="Unassembled WGS sequence"/>
</dbReference>
<dbReference type="Gene3D" id="3.10.450.230">
    <property type="entry name" value="VirB8 protein"/>
    <property type="match status" value="1"/>
</dbReference>
<dbReference type="EMBL" id="VOPY01000003">
    <property type="protein sequence ID" value="TXC68419.1"/>
    <property type="molecule type" value="Genomic_DNA"/>
</dbReference>
<name>A0A5C6U6L3_9SPHN</name>
<evidence type="ECO:0000256" key="2">
    <source>
        <dbReference type="ARBA" id="ARBA00022692"/>
    </source>
</evidence>
<keyword evidence="3 6" id="KW-1133">Transmembrane helix</keyword>
<reference evidence="8 9" key="1">
    <citation type="submission" date="2019-08" db="EMBL/GenBank/DDBJ databases">
        <title>Sphingorhabdus soil sp. nov., isolated from arctic soil.</title>
        <authorList>
            <person name="Liu Y."/>
        </authorList>
    </citation>
    <scope>NUCLEOTIDE SEQUENCE [LARGE SCALE GENOMIC DNA]</scope>
    <source>
        <strain evidence="8 9">D-2Q-5-6</strain>
    </source>
</reference>
<comment type="subcellular location">
    <subcellularLocation>
        <location evidence="1">Membrane</location>
        <topology evidence="1">Single-pass membrane protein</topology>
    </subcellularLocation>
</comment>
<keyword evidence="2 6" id="KW-0812">Transmembrane</keyword>
<accession>A0A5C6U6L3</accession>
<dbReference type="InterPro" id="IPR032710">
    <property type="entry name" value="NTF2-like_dom_sf"/>
</dbReference>
<dbReference type="PIRSF" id="PIRSF003299">
    <property type="entry name" value="VirB8_PtlE"/>
    <property type="match status" value="1"/>
</dbReference>
<feature type="region of interest" description="Disordered" evidence="5">
    <location>
        <begin position="235"/>
        <end position="260"/>
    </location>
</feature>
<evidence type="ECO:0000259" key="7">
    <source>
        <dbReference type="Pfam" id="PF04335"/>
    </source>
</evidence>
<comment type="caution">
    <text evidence="8">The sequence shown here is derived from an EMBL/GenBank/DDBJ whole genome shotgun (WGS) entry which is preliminary data.</text>
</comment>
<dbReference type="AlphaFoldDB" id="A0A5C6U6L3"/>
<evidence type="ECO:0000313" key="9">
    <source>
        <dbReference type="Proteomes" id="UP000321129"/>
    </source>
</evidence>
<gene>
    <name evidence="8" type="ORF">FSZ31_11645</name>
</gene>